<organism evidence="2 3">
    <name type="scientific">Colletotrichum zoysiae</name>
    <dbReference type="NCBI Taxonomy" id="1216348"/>
    <lineage>
        <taxon>Eukaryota</taxon>
        <taxon>Fungi</taxon>
        <taxon>Dikarya</taxon>
        <taxon>Ascomycota</taxon>
        <taxon>Pezizomycotina</taxon>
        <taxon>Sordariomycetes</taxon>
        <taxon>Hypocreomycetidae</taxon>
        <taxon>Glomerellales</taxon>
        <taxon>Glomerellaceae</taxon>
        <taxon>Colletotrichum</taxon>
        <taxon>Colletotrichum graminicola species complex</taxon>
    </lineage>
</organism>
<evidence type="ECO:0000313" key="2">
    <source>
        <dbReference type="EMBL" id="KAK2020950.1"/>
    </source>
</evidence>
<dbReference type="EMBL" id="MU843154">
    <property type="protein sequence ID" value="KAK2020950.1"/>
    <property type="molecule type" value="Genomic_DNA"/>
</dbReference>
<sequence length="85" mass="9342">MGIGTPDVSVAVGFFPTAALITAANLLSRSRARDRVDRHASPVILSIYLIAACDRRKCSALPRACRWSRRYQSSKITSILMSFSL</sequence>
<name>A0AAD9H2E3_9PEZI</name>
<protein>
    <submittedName>
        <fullName evidence="2">Uncharacterized protein</fullName>
    </submittedName>
</protein>
<keyword evidence="1" id="KW-1133">Transmembrane helix</keyword>
<gene>
    <name evidence="2" type="ORF">LX32DRAFT_282400</name>
</gene>
<evidence type="ECO:0000313" key="3">
    <source>
        <dbReference type="Proteomes" id="UP001232148"/>
    </source>
</evidence>
<proteinExistence type="predicted"/>
<comment type="caution">
    <text evidence="2">The sequence shown here is derived from an EMBL/GenBank/DDBJ whole genome shotgun (WGS) entry which is preliminary data.</text>
</comment>
<accession>A0AAD9H2E3</accession>
<dbReference type="AlphaFoldDB" id="A0AAD9H2E3"/>
<reference evidence="2" key="1">
    <citation type="submission" date="2021-06" db="EMBL/GenBank/DDBJ databases">
        <title>Comparative genomics, transcriptomics and evolutionary studies reveal genomic signatures of adaptation to plant cell wall in hemibiotrophic fungi.</title>
        <authorList>
            <consortium name="DOE Joint Genome Institute"/>
            <person name="Baroncelli R."/>
            <person name="Diaz J.F."/>
            <person name="Benocci T."/>
            <person name="Peng M."/>
            <person name="Battaglia E."/>
            <person name="Haridas S."/>
            <person name="Andreopoulos W."/>
            <person name="Labutti K."/>
            <person name="Pangilinan J."/>
            <person name="Floch G.L."/>
            <person name="Makela M.R."/>
            <person name="Henrissat B."/>
            <person name="Grigoriev I.V."/>
            <person name="Crouch J.A."/>
            <person name="De Vries R.P."/>
            <person name="Sukno S.A."/>
            <person name="Thon M.R."/>
        </authorList>
    </citation>
    <scope>NUCLEOTIDE SEQUENCE</scope>
    <source>
        <strain evidence="2">MAFF235873</strain>
    </source>
</reference>
<keyword evidence="3" id="KW-1185">Reference proteome</keyword>
<feature type="transmembrane region" description="Helical" evidence="1">
    <location>
        <begin position="6"/>
        <end position="28"/>
    </location>
</feature>
<keyword evidence="1" id="KW-0472">Membrane</keyword>
<evidence type="ECO:0000256" key="1">
    <source>
        <dbReference type="SAM" id="Phobius"/>
    </source>
</evidence>
<dbReference type="Proteomes" id="UP001232148">
    <property type="component" value="Unassembled WGS sequence"/>
</dbReference>
<keyword evidence="1" id="KW-0812">Transmembrane</keyword>